<reference evidence="2 3" key="1">
    <citation type="submission" date="2015-09" db="EMBL/GenBank/DDBJ databases">
        <title>Genome sequencing of Corynebacterium diphtheriae Bv. Gravis strain DSM 44123.</title>
        <authorList>
            <person name="Sangal V."/>
            <person name="Burkovski A."/>
        </authorList>
    </citation>
    <scope>NUCLEOTIDE SEQUENCE [LARGE SCALE GENOMIC DNA]</scope>
    <source>
        <strain evidence="2 3">DSM 44123</strain>
    </source>
</reference>
<dbReference type="InterPro" id="IPR005021">
    <property type="entry name" value="Terminase_largesu-like"/>
</dbReference>
<organism evidence="2 3">
    <name type="scientific">Corynebacterium diphtheriae bv. gravis</name>
    <dbReference type="NCBI Taxonomy" id="1720349"/>
    <lineage>
        <taxon>Bacteria</taxon>
        <taxon>Bacillati</taxon>
        <taxon>Actinomycetota</taxon>
        <taxon>Actinomycetes</taxon>
        <taxon>Mycobacteriales</taxon>
        <taxon>Corynebacteriaceae</taxon>
        <taxon>Corynebacterium</taxon>
    </lineage>
</organism>
<dbReference type="Proteomes" id="UP000186159">
    <property type="component" value="Unassembled WGS sequence"/>
</dbReference>
<feature type="domain" description="Terminase large subunit-like endonuclease" evidence="1">
    <location>
        <begin position="44"/>
        <end position="137"/>
    </location>
</feature>
<accession>A0AAX0J2E0</accession>
<dbReference type="PANTHER" id="PTHR41287:SF1">
    <property type="entry name" value="PROTEIN YMFN"/>
    <property type="match status" value="1"/>
</dbReference>
<dbReference type="InterPro" id="IPR046462">
    <property type="entry name" value="TerL_nuclease"/>
</dbReference>
<dbReference type="GO" id="GO:0004519">
    <property type="term" value="F:endonuclease activity"/>
    <property type="evidence" value="ECO:0007669"/>
    <property type="project" value="InterPro"/>
</dbReference>
<gene>
    <name evidence="2" type="ORF">AOT42_09975</name>
</gene>
<comment type="caution">
    <text evidence="2">The sequence shown here is derived from an EMBL/GenBank/DDBJ whole genome shotgun (WGS) entry which is preliminary data.</text>
</comment>
<evidence type="ECO:0000259" key="1">
    <source>
        <dbReference type="Pfam" id="PF20441"/>
    </source>
</evidence>
<dbReference type="PANTHER" id="PTHR41287">
    <property type="match status" value="1"/>
</dbReference>
<dbReference type="EMBL" id="LJXR01000006">
    <property type="protein sequence ID" value="OKY23039.1"/>
    <property type="molecule type" value="Genomic_DNA"/>
</dbReference>
<name>A0AAX0J2E0_CORDP</name>
<sequence>MTKGSGDARTQPLYFLIITAGTVTHSICYEQHEKAEDILAGKKHDPTFYSVIYGAGREDDWTDEAVWHKANPSLGITVPIKKVHQAFASAKQNPAEENAFRQLRLNQWVNQSVRWMPMHIWTLTTHPSICLIWRSVCVTAGSILRRRRISPRSCSSFRQER</sequence>
<proteinExistence type="predicted"/>
<evidence type="ECO:0000313" key="2">
    <source>
        <dbReference type="EMBL" id="OKY23039.1"/>
    </source>
</evidence>
<dbReference type="AlphaFoldDB" id="A0AAX0J2E0"/>
<dbReference type="Pfam" id="PF20441">
    <property type="entry name" value="TerL_nuclease"/>
    <property type="match status" value="1"/>
</dbReference>
<evidence type="ECO:0000313" key="3">
    <source>
        <dbReference type="Proteomes" id="UP000186159"/>
    </source>
</evidence>
<protein>
    <recommendedName>
        <fullName evidence="1">Terminase large subunit-like endonuclease domain-containing protein</fullName>
    </recommendedName>
</protein>